<dbReference type="Proteomes" id="UP000289856">
    <property type="component" value="Chromosome"/>
</dbReference>
<dbReference type="AlphaFoldDB" id="A0A3T1DCH1"/>
<protein>
    <submittedName>
        <fullName evidence="1">Uncharacterized protein</fullName>
    </submittedName>
</protein>
<dbReference type="EMBL" id="AP019400">
    <property type="protein sequence ID" value="BBI35658.1"/>
    <property type="molecule type" value="Genomic_DNA"/>
</dbReference>
<organism evidence="1 2">
    <name type="scientific">Cohnella abietis</name>
    <dbReference type="NCBI Taxonomy" id="2507935"/>
    <lineage>
        <taxon>Bacteria</taxon>
        <taxon>Bacillati</taxon>
        <taxon>Bacillota</taxon>
        <taxon>Bacilli</taxon>
        <taxon>Bacillales</taxon>
        <taxon>Paenibacillaceae</taxon>
        <taxon>Cohnella</taxon>
    </lineage>
</organism>
<name>A0A3T1DCH1_9BACL</name>
<sequence>MDYKENFKFELASDDDADDKASGKNKKWVNSAKSHRFDPFFSIFNPTYGRLLTNLNAMFIPTTHFWQPAYNLSPES</sequence>
<dbReference type="KEGG" id="cohn:KCTCHS21_50570"/>
<accession>A0A3T1DCH1</accession>
<evidence type="ECO:0000313" key="1">
    <source>
        <dbReference type="EMBL" id="BBI35658.1"/>
    </source>
</evidence>
<evidence type="ECO:0000313" key="2">
    <source>
        <dbReference type="Proteomes" id="UP000289856"/>
    </source>
</evidence>
<gene>
    <name evidence="1" type="ORF">KCTCHS21_50570</name>
</gene>
<keyword evidence="2" id="KW-1185">Reference proteome</keyword>
<proteinExistence type="predicted"/>
<reference evidence="1 2" key="1">
    <citation type="submission" date="2019-01" db="EMBL/GenBank/DDBJ databases">
        <title>Complete genome sequence of Cohnella hallensis HS21 isolated from Korean fir (Abies koreana) rhizospheric soil.</title>
        <authorList>
            <person name="Jiang L."/>
            <person name="Kang S.W."/>
            <person name="Kim S."/>
            <person name="Jung J."/>
            <person name="Kim C.Y."/>
            <person name="Kim D.H."/>
            <person name="Kim S.W."/>
            <person name="Lee J."/>
        </authorList>
    </citation>
    <scope>NUCLEOTIDE SEQUENCE [LARGE SCALE GENOMIC DNA]</scope>
    <source>
        <strain evidence="1 2">HS21</strain>
    </source>
</reference>